<keyword evidence="2" id="KW-1185">Reference proteome</keyword>
<sequence length="205" mass="23242">MWRDGRIVACGGREWAKYNSIDNDVVMRSRENVGSERPHVGDVADFFMSFDCMFGKHVALVTEDVECCAMLVTGWKMVAMNTRQKMSVQTFVQMAWTTDDHQQFYQQSGKHLIFDPRGNMKLLADQVESKATIKDESNIPPDLQCCSGGRFLQLCKLISHGSSLRSLLAMYGHWERVLRVLHIFAAMAGPPPADSVIRVVLQSYY</sequence>
<dbReference type="OrthoDB" id="10268918at2759"/>
<proteinExistence type="predicted"/>
<organism evidence="1 2">
    <name type="scientific">Symbiodinium microadriaticum</name>
    <name type="common">Dinoflagellate</name>
    <name type="synonym">Zooxanthella microadriatica</name>
    <dbReference type="NCBI Taxonomy" id="2951"/>
    <lineage>
        <taxon>Eukaryota</taxon>
        <taxon>Sar</taxon>
        <taxon>Alveolata</taxon>
        <taxon>Dinophyceae</taxon>
        <taxon>Suessiales</taxon>
        <taxon>Symbiodiniaceae</taxon>
        <taxon>Symbiodinium</taxon>
    </lineage>
</organism>
<dbReference type="AlphaFoldDB" id="A0A1Q9E173"/>
<protein>
    <submittedName>
        <fullName evidence="1">Uncharacterized protein</fullName>
    </submittedName>
</protein>
<gene>
    <name evidence="1" type="ORF">AK812_SmicGene16116</name>
</gene>
<reference evidence="1 2" key="1">
    <citation type="submission" date="2016-02" db="EMBL/GenBank/DDBJ databases">
        <title>Genome analysis of coral dinoflagellate symbionts highlights evolutionary adaptations to a symbiotic lifestyle.</title>
        <authorList>
            <person name="Aranda M."/>
            <person name="Li Y."/>
            <person name="Liew Y.J."/>
            <person name="Baumgarten S."/>
            <person name="Simakov O."/>
            <person name="Wilson M."/>
            <person name="Piel J."/>
            <person name="Ashoor H."/>
            <person name="Bougouffa S."/>
            <person name="Bajic V.B."/>
            <person name="Ryu T."/>
            <person name="Ravasi T."/>
            <person name="Bayer T."/>
            <person name="Micklem G."/>
            <person name="Kim H."/>
            <person name="Bhak J."/>
            <person name="Lajeunesse T.C."/>
            <person name="Voolstra C.R."/>
        </authorList>
    </citation>
    <scope>NUCLEOTIDE SEQUENCE [LARGE SCALE GENOMIC DNA]</scope>
    <source>
        <strain evidence="1 2">CCMP2467</strain>
    </source>
</reference>
<evidence type="ECO:0000313" key="2">
    <source>
        <dbReference type="Proteomes" id="UP000186817"/>
    </source>
</evidence>
<name>A0A1Q9E173_SYMMI</name>
<comment type="caution">
    <text evidence="1">The sequence shown here is derived from an EMBL/GenBank/DDBJ whole genome shotgun (WGS) entry which is preliminary data.</text>
</comment>
<accession>A0A1Q9E173</accession>
<dbReference type="EMBL" id="LSRX01000303">
    <property type="protein sequence ID" value="OLQ01157.1"/>
    <property type="molecule type" value="Genomic_DNA"/>
</dbReference>
<evidence type="ECO:0000313" key="1">
    <source>
        <dbReference type="EMBL" id="OLQ01157.1"/>
    </source>
</evidence>
<dbReference type="Proteomes" id="UP000186817">
    <property type="component" value="Unassembled WGS sequence"/>
</dbReference>